<proteinExistence type="predicted"/>
<name>A0ABQ8E3I1_BRANA</name>
<sequence length="69" mass="8148">APTSPRRTTEWYREYKEKAKRNFSKRSLIPFDWKDTLRVLQEFPMIVRASVSLFEELVTVTADSIANNL</sequence>
<keyword evidence="2" id="KW-1185">Reference proteome</keyword>
<evidence type="ECO:0000313" key="2">
    <source>
        <dbReference type="Proteomes" id="UP000824890"/>
    </source>
</evidence>
<gene>
    <name evidence="1" type="ORF">HID58_013282</name>
</gene>
<comment type="caution">
    <text evidence="1">The sequence shown here is derived from an EMBL/GenBank/DDBJ whole genome shotgun (WGS) entry which is preliminary data.</text>
</comment>
<dbReference type="Proteomes" id="UP000824890">
    <property type="component" value="Unassembled WGS sequence"/>
</dbReference>
<reference evidence="1 2" key="1">
    <citation type="submission" date="2021-05" db="EMBL/GenBank/DDBJ databases">
        <title>Genome Assembly of Synthetic Allotetraploid Brassica napus Reveals Homoeologous Exchanges between Subgenomes.</title>
        <authorList>
            <person name="Davis J.T."/>
        </authorList>
    </citation>
    <scope>NUCLEOTIDE SEQUENCE [LARGE SCALE GENOMIC DNA]</scope>
    <source>
        <strain evidence="2">cv. Da-Ae</strain>
        <tissue evidence="1">Seedling</tissue>
    </source>
</reference>
<organism evidence="1 2">
    <name type="scientific">Brassica napus</name>
    <name type="common">Rape</name>
    <dbReference type="NCBI Taxonomy" id="3708"/>
    <lineage>
        <taxon>Eukaryota</taxon>
        <taxon>Viridiplantae</taxon>
        <taxon>Streptophyta</taxon>
        <taxon>Embryophyta</taxon>
        <taxon>Tracheophyta</taxon>
        <taxon>Spermatophyta</taxon>
        <taxon>Magnoliopsida</taxon>
        <taxon>eudicotyledons</taxon>
        <taxon>Gunneridae</taxon>
        <taxon>Pentapetalae</taxon>
        <taxon>rosids</taxon>
        <taxon>malvids</taxon>
        <taxon>Brassicales</taxon>
        <taxon>Brassicaceae</taxon>
        <taxon>Brassiceae</taxon>
        <taxon>Brassica</taxon>
    </lineage>
</organism>
<dbReference type="EMBL" id="JAGKQM010000003">
    <property type="protein sequence ID" value="KAH0936165.1"/>
    <property type="molecule type" value="Genomic_DNA"/>
</dbReference>
<protein>
    <submittedName>
        <fullName evidence="1">Uncharacterized protein</fullName>
    </submittedName>
</protein>
<feature type="non-terminal residue" evidence="1">
    <location>
        <position position="1"/>
    </location>
</feature>
<evidence type="ECO:0000313" key="1">
    <source>
        <dbReference type="EMBL" id="KAH0936165.1"/>
    </source>
</evidence>
<accession>A0ABQ8E3I1</accession>